<evidence type="ECO:0000313" key="5">
    <source>
        <dbReference type="Proteomes" id="UP000245765"/>
    </source>
</evidence>
<reference evidence="5" key="1">
    <citation type="submission" date="2018-05" db="EMBL/GenBank/DDBJ databases">
        <authorList>
            <person name="Du Z."/>
            <person name="Wang X."/>
        </authorList>
    </citation>
    <scope>NUCLEOTIDE SEQUENCE [LARGE SCALE GENOMIC DNA]</scope>
    <source>
        <strain evidence="5">CQN31</strain>
    </source>
</reference>
<dbReference type="PROSITE" id="PS00330">
    <property type="entry name" value="HEMOLYSIN_CALCIUM"/>
    <property type="match status" value="2"/>
</dbReference>
<dbReference type="InterPro" id="IPR018511">
    <property type="entry name" value="Hemolysin-typ_Ca-bd_CS"/>
</dbReference>
<dbReference type="PANTHER" id="PTHR38340:SF1">
    <property type="entry name" value="S-LAYER PROTEIN"/>
    <property type="match status" value="1"/>
</dbReference>
<organism evidence="4 5">
    <name type="scientific">Falsiroseomonas bella</name>
    <dbReference type="NCBI Taxonomy" id="2184016"/>
    <lineage>
        <taxon>Bacteria</taxon>
        <taxon>Pseudomonadati</taxon>
        <taxon>Pseudomonadota</taxon>
        <taxon>Alphaproteobacteria</taxon>
        <taxon>Acetobacterales</taxon>
        <taxon>Roseomonadaceae</taxon>
        <taxon>Falsiroseomonas</taxon>
    </lineage>
</organism>
<dbReference type="SUPFAM" id="SSF51120">
    <property type="entry name" value="beta-Roll"/>
    <property type="match status" value="3"/>
</dbReference>
<dbReference type="OrthoDB" id="7256826at2"/>
<dbReference type="EMBL" id="QGNA01000001">
    <property type="protein sequence ID" value="PWS39187.1"/>
    <property type="molecule type" value="Genomic_DNA"/>
</dbReference>
<dbReference type="InterPro" id="IPR001343">
    <property type="entry name" value="Hemolysn_Ca-bd"/>
</dbReference>
<dbReference type="GO" id="GO:0005509">
    <property type="term" value="F:calcium ion binding"/>
    <property type="evidence" value="ECO:0007669"/>
    <property type="project" value="InterPro"/>
</dbReference>
<gene>
    <name evidence="4" type="ORF">DFH01_08105</name>
</gene>
<evidence type="ECO:0000256" key="3">
    <source>
        <dbReference type="SAM" id="MobiDB-lite"/>
    </source>
</evidence>
<dbReference type="InterPro" id="IPR050557">
    <property type="entry name" value="RTX_toxin/Mannuronan_C5-epim"/>
</dbReference>
<evidence type="ECO:0000256" key="1">
    <source>
        <dbReference type="ARBA" id="ARBA00004613"/>
    </source>
</evidence>
<keyword evidence="5" id="KW-1185">Reference proteome</keyword>
<dbReference type="Proteomes" id="UP000245765">
    <property type="component" value="Unassembled WGS sequence"/>
</dbReference>
<name>A0A317FMA0_9PROT</name>
<sequence>MSNAPPEVTPVIVEGTSGHDVLDQPAGVVFMYGYGGNDLFLARPAVNGMGGNAFFYGGSGTDTVSYVNSTTRVDADLGAGVVYQQWPNGNGWEIDYLDSIENFRGSLLPDEILGNHLGNRLWGDGGNDTMDGRDGADTVDGGNGHDSLKGGEGNDVLLGGAGNDWLKGENGNDRLEGGSGNDYIHGGGGTDTAVFNTSGSVVINLGIGLAVSDLGNDSLYSIENLVTGSGGDVLFGNAAHNRIESGGGHDYVDAGSGNDVIYAGSGADTVLGGSGNDTIHGDNATGGQGNDRLDGGSGNDVIVTGGGNNMVRGGQGADDIVLGSGQDTLRWEAGDIGLDEIRNFQLGLDRIGFADAFFGANLGPGDTAEDVLMVFNAPGVGSLLMAQSASHGWTAVARFHDIGQAALEAAIADGSLFGGAGPLGGGAPGDIFG</sequence>
<protein>
    <recommendedName>
        <fullName evidence="6">Calcium-binding protein</fullName>
    </recommendedName>
</protein>
<proteinExistence type="predicted"/>
<dbReference type="AlphaFoldDB" id="A0A317FMA0"/>
<keyword evidence="2" id="KW-0964">Secreted</keyword>
<dbReference type="InterPro" id="IPR011049">
    <property type="entry name" value="Serralysin-like_metalloprot_C"/>
</dbReference>
<feature type="region of interest" description="Disordered" evidence="3">
    <location>
        <begin position="161"/>
        <end position="181"/>
    </location>
</feature>
<evidence type="ECO:0000256" key="2">
    <source>
        <dbReference type="ARBA" id="ARBA00022525"/>
    </source>
</evidence>
<dbReference type="PANTHER" id="PTHR38340">
    <property type="entry name" value="S-LAYER PROTEIN"/>
    <property type="match status" value="1"/>
</dbReference>
<evidence type="ECO:0008006" key="6">
    <source>
        <dbReference type="Google" id="ProtNLM"/>
    </source>
</evidence>
<comment type="subcellular location">
    <subcellularLocation>
        <location evidence="1">Secreted</location>
    </subcellularLocation>
</comment>
<dbReference type="GO" id="GO:0005576">
    <property type="term" value="C:extracellular region"/>
    <property type="evidence" value="ECO:0007669"/>
    <property type="project" value="UniProtKB-SubCell"/>
</dbReference>
<dbReference type="RefSeq" id="WP_109869808.1">
    <property type="nucleotide sequence ID" value="NZ_QGNA01000001.1"/>
</dbReference>
<evidence type="ECO:0000313" key="4">
    <source>
        <dbReference type="EMBL" id="PWS39187.1"/>
    </source>
</evidence>
<comment type="caution">
    <text evidence="4">The sequence shown here is derived from an EMBL/GenBank/DDBJ whole genome shotgun (WGS) entry which is preliminary data.</text>
</comment>
<dbReference type="PRINTS" id="PR00313">
    <property type="entry name" value="CABNDNGRPT"/>
</dbReference>
<accession>A0A317FMA0</accession>
<feature type="compositionally biased region" description="Basic and acidic residues" evidence="3">
    <location>
        <begin position="166"/>
        <end position="176"/>
    </location>
</feature>
<dbReference type="Gene3D" id="2.150.10.10">
    <property type="entry name" value="Serralysin-like metalloprotease, C-terminal"/>
    <property type="match status" value="4"/>
</dbReference>
<dbReference type="Pfam" id="PF00353">
    <property type="entry name" value="HemolysinCabind"/>
    <property type="match status" value="5"/>
</dbReference>